<proteinExistence type="predicted"/>
<accession>A0A6J6MA88</accession>
<sequence>MFESVDPSPSGKLVGRECREKRRSMARSLGQTGQSTVEFVLVLPLVIIVLLCTLQVVSVVRTRLLLEQAVHEAARAAALSPNQATVLEAARRALPGVDLELGRRPEIGGAISVVLRVKVHTDIPVVGPLLPDPMMRARAVVRVER</sequence>
<evidence type="ECO:0000313" key="3">
    <source>
        <dbReference type="EMBL" id="CAB4669655.1"/>
    </source>
</evidence>
<evidence type="ECO:0000256" key="1">
    <source>
        <dbReference type="SAM" id="Phobius"/>
    </source>
</evidence>
<protein>
    <submittedName>
        <fullName evidence="3">Unannotated protein</fullName>
    </submittedName>
</protein>
<keyword evidence="1" id="KW-1133">Transmembrane helix</keyword>
<keyword evidence="1" id="KW-0472">Membrane</keyword>
<dbReference type="EMBL" id="CAEZWM010000215">
    <property type="protein sequence ID" value="CAB4669655.1"/>
    <property type="molecule type" value="Genomic_DNA"/>
</dbReference>
<feature type="domain" description="TadE-like" evidence="2">
    <location>
        <begin position="33"/>
        <end position="75"/>
    </location>
</feature>
<dbReference type="InterPro" id="IPR012495">
    <property type="entry name" value="TadE-like_dom"/>
</dbReference>
<dbReference type="Pfam" id="PF07811">
    <property type="entry name" value="TadE"/>
    <property type="match status" value="1"/>
</dbReference>
<reference evidence="3" key="1">
    <citation type="submission" date="2020-05" db="EMBL/GenBank/DDBJ databases">
        <authorList>
            <person name="Chiriac C."/>
            <person name="Salcher M."/>
            <person name="Ghai R."/>
            <person name="Kavagutti S V."/>
        </authorList>
    </citation>
    <scope>NUCLEOTIDE SEQUENCE</scope>
</reference>
<name>A0A6J6MA88_9ZZZZ</name>
<gene>
    <name evidence="3" type="ORF">UFOPK2242_01387</name>
</gene>
<organism evidence="3">
    <name type="scientific">freshwater metagenome</name>
    <dbReference type="NCBI Taxonomy" id="449393"/>
    <lineage>
        <taxon>unclassified sequences</taxon>
        <taxon>metagenomes</taxon>
        <taxon>ecological metagenomes</taxon>
    </lineage>
</organism>
<evidence type="ECO:0000259" key="2">
    <source>
        <dbReference type="Pfam" id="PF07811"/>
    </source>
</evidence>
<feature type="transmembrane region" description="Helical" evidence="1">
    <location>
        <begin position="39"/>
        <end position="60"/>
    </location>
</feature>
<keyword evidence="1" id="KW-0812">Transmembrane</keyword>
<dbReference type="AlphaFoldDB" id="A0A6J6MA88"/>